<dbReference type="Gene3D" id="3.30.70.100">
    <property type="match status" value="1"/>
</dbReference>
<feature type="transmembrane region" description="Helical" evidence="15">
    <location>
        <begin position="372"/>
        <end position="393"/>
    </location>
</feature>
<dbReference type="Gene3D" id="3.40.1110.10">
    <property type="entry name" value="Calcium-transporting ATPase, cytoplasmic domain N"/>
    <property type="match status" value="1"/>
</dbReference>
<evidence type="ECO:0000256" key="12">
    <source>
        <dbReference type="ARBA" id="ARBA00022989"/>
    </source>
</evidence>
<evidence type="ECO:0000256" key="2">
    <source>
        <dbReference type="ARBA" id="ARBA00006024"/>
    </source>
</evidence>
<feature type="domain" description="HMA" evidence="16">
    <location>
        <begin position="35"/>
        <end position="101"/>
    </location>
</feature>
<keyword evidence="8 15" id="KW-0547">Nucleotide-binding</keyword>
<dbReference type="InterPro" id="IPR008250">
    <property type="entry name" value="ATPase_P-typ_transduc_dom_A_sf"/>
</dbReference>
<dbReference type="AlphaFoldDB" id="A0A212LI16"/>
<evidence type="ECO:0000256" key="13">
    <source>
        <dbReference type="ARBA" id="ARBA00023065"/>
    </source>
</evidence>
<dbReference type="PROSITE" id="PS01047">
    <property type="entry name" value="HMA_1"/>
    <property type="match status" value="1"/>
</dbReference>
<dbReference type="GO" id="GO:0005524">
    <property type="term" value="F:ATP binding"/>
    <property type="evidence" value="ECO:0007669"/>
    <property type="project" value="UniProtKB-UniRule"/>
</dbReference>
<keyword evidence="17" id="KW-0378">Hydrolase</keyword>
<feature type="transmembrane region" description="Helical" evidence="15">
    <location>
        <begin position="119"/>
        <end position="143"/>
    </location>
</feature>
<dbReference type="RefSeq" id="WP_288197137.1">
    <property type="nucleotide sequence ID" value="NZ_LT608334.1"/>
</dbReference>
<dbReference type="Pfam" id="PF00702">
    <property type="entry name" value="Hydrolase"/>
    <property type="match status" value="1"/>
</dbReference>
<dbReference type="GO" id="GO:0055070">
    <property type="term" value="P:copper ion homeostasis"/>
    <property type="evidence" value="ECO:0007669"/>
    <property type="project" value="TreeGrafter"/>
</dbReference>
<dbReference type="Pfam" id="PF00403">
    <property type="entry name" value="HMA"/>
    <property type="match status" value="1"/>
</dbReference>
<evidence type="ECO:0000256" key="11">
    <source>
        <dbReference type="ARBA" id="ARBA00022967"/>
    </source>
</evidence>
<dbReference type="NCBIfam" id="TIGR01525">
    <property type="entry name" value="ATPase-IB_hvy"/>
    <property type="match status" value="1"/>
</dbReference>
<name>A0A212LI16_9HYPH</name>
<feature type="transmembrane region" description="Helical" evidence="15">
    <location>
        <begin position="216"/>
        <end position="234"/>
    </location>
</feature>
<evidence type="ECO:0000313" key="17">
    <source>
        <dbReference type="EMBL" id="SCM77196.1"/>
    </source>
</evidence>
<keyword evidence="14 15" id="KW-0472">Membrane</keyword>
<dbReference type="Gene3D" id="3.40.50.1000">
    <property type="entry name" value="HAD superfamily/HAD-like"/>
    <property type="match status" value="1"/>
</dbReference>
<sequence length="766" mass="80613">MNIAVNVGPIDEDPTGQPVSHDWDAYTVADRDGARRIELAVDGITCAACLTDIERGLRRLPGVVSARVNVGSRRTSVVFLPDKVTPNAVLERMAAIGYPAQPFDPAMRRDNRSAEARELLKCMGVAGFGAMNVMLMSVSVWSGNVTDITPETRDFFHFMSALIALPTVAYAARPFFRSAFAAIRRRSLNMDVPISIGVCLAMGLSIFNTLTHALEAYFDSALMLLFFLLLGRFLDENMRRRTAVEAETLATLRADSALKRGEDGDLVRVPLSAVHPGDIVVVRPGERVPVDGEVLSGRSDVDRSLVTGETLPAPVAPGDVVHAGTLNGAGLLTIVVTAAVEGTLMAEIERLIGEAQSAKSGALRLADRAARAYAPVVHSSAFLTAAGWLIVGAGWHTALVNAIAVLIITCPCALALAVPAVQVTAAGRFFRNGILLNAGDAIERLARVDTIVFDKTGTLTSPEPLLANRADVSDELLELAGRLARSSRHPLAEALARAAGATGTVENSREVTGEGVTAELAGRTLRLGSLSFCGVADEVADPVRAAYPDASLIAFSDGGRTAVFAFAQRLKGDAVDVAGELRARGYRLIILSGDRAAAVAAVAERLGIAEWQAEVDPAGKIARLDALKAEGRRVLMVGDGLNDAPSLAAAHVSLSPVSAAHLAQAASDAVFLGDRLKPVVVALDVSHAAYRLMKQNLWTAVVYNLIAVPIAVLGYVTPLIAAAAMSGSSLIVTLNALRLRRVATPPAERPPAAIAAARGEPAEERI</sequence>
<dbReference type="InterPro" id="IPR036163">
    <property type="entry name" value="HMA_dom_sf"/>
</dbReference>
<evidence type="ECO:0000256" key="4">
    <source>
        <dbReference type="ARBA" id="ARBA00022475"/>
    </source>
</evidence>
<dbReference type="PROSITE" id="PS00154">
    <property type="entry name" value="ATPASE_E1_E2"/>
    <property type="match status" value="1"/>
</dbReference>
<keyword evidence="3" id="KW-0813">Transport</keyword>
<feature type="transmembrane region" description="Helical" evidence="15">
    <location>
        <begin position="155"/>
        <end position="176"/>
    </location>
</feature>
<dbReference type="PRINTS" id="PR00941">
    <property type="entry name" value="CDATPASE"/>
</dbReference>
<comment type="similarity">
    <text evidence="2 15">Belongs to the cation transport ATPase (P-type) (TC 3.A.3) family. Type IB subfamily.</text>
</comment>
<keyword evidence="4 15" id="KW-1003">Cell membrane</keyword>
<dbReference type="InterPro" id="IPR036412">
    <property type="entry name" value="HAD-like_sf"/>
</dbReference>
<reference evidence="17" key="1">
    <citation type="submission" date="2016-08" db="EMBL/GenBank/DDBJ databases">
        <authorList>
            <person name="Seilhamer J.J."/>
        </authorList>
    </citation>
    <scope>NUCLEOTIDE SEQUENCE</scope>
    <source>
        <strain evidence="17">86</strain>
    </source>
</reference>
<evidence type="ECO:0000256" key="3">
    <source>
        <dbReference type="ARBA" id="ARBA00022448"/>
    </source>
</evidence>
<proteinExistence type="inferred from homology"/>
<dbReference type="PRINTS" id="PR00119">
    <property type="entry name" value="CATATPASE"/>
</dbReference>
<dbReference type="PANTHER" id="PTHR43520">
    <property type="entry name" value="ATP7, ISOFORM B"/>
    <property type="match status" value="1"/>
</dbReference>
<dbReference type="SUPFAM" id="SSF56784">
    <property type="entry name" value="HAD-like"/>
    <property type="match status" value="1"/>
</dbReference>
<evidence type="ECO:0000256" key="8">
    <source>
        <dbReference type="ARBA" id="ARBA00022741"/>
    </source>
</evidence>
<dbReference type="PROSITE" id="PS50846">
    <property type="entry name" value="HMA_2"/>
    <property type="match status" value="1"/>
</dbReference>
<dbReference type="GO" id="GO:0005886">
    <property type="term" value="C:plasma membrane"/>
    <property type="evidence" value="ECO:0007669"/>
    <property type="project" value="UniProtKB-SubCell"/>
</dbReference>
<dbReference type="InterPro" id="IPR018303">
    <property type="entry name" value="ATPase_P-typ_P_site"/>
</dbReference>
<dbReference type="SUPFAM" id="SSF81653">
    <property type="entry name" value="Calcium ATPase, transduction domain A"/>
    <property type="match status" value="1"/>
</dbReference>
<dbReference type="GO" id="GO:0043682">
    <property type="term" value="F:P-type divalent copper transporter activity"/>
    <property type="evidence" value="ECO:0007669"/>
    <property type="project" value="TreeGrafter"/>
</dbReference>
<evidence type="ECO:0000256" key="5">
    <source>
        <dbReference type="ARBA" id="ARBA00022553"/>
    </source>
</evidence>
<dbReference type="SUPFAM" id="SSF55008">
    <property type="entry name" value="HMA, heavy metal-associated domain"/>
    <property type="match status" value="1"/>
</dbReference>
<dbReference type="Pfam" id="PF00122">
    <property type="entry name" value="E1-E2_ATPase"/>
    <property type="match status" value="1"/>
</dbReference>
<dbReference type="NCBIfam" id="TIGR01511">
    <property type="entry name" value="ATPase-IB1_Cu"/>
    <property type="match status" value="1"/>
</dbReference>
<keyword evidence="6 15" id="KW-0812">Transmembrane</keyword>
<dbReference type="Gene3D" id="2.70.150.10">
    <property type="entry name" value="Calcium-transporting ATPase, cytoplasmic transduction domain A"/>
    <property type="match status" value="1"/>
</dbReference>
<evidence type="ECO:0000256" key="1">
    <source>
        <dbReference type="ARBA" id="ARBA00004651"/>
    </source>
</evidence>
<evidence type="ECO:0000256" key="6">
    <source>
        <dbReference type="ARBA" id="ARBA00022692"/>
    </source>
</evidence>
<feature type="transmembrane region" description="Helical" evidence="15">
    <location>
        <begin position="188"/>
        <end position="210"/>
    </location>
</feature>
<keyword evidence="13" id="KW-0406">Ion transport</keyword>
<evidence type="ECO:0000259" key="16">
    <source>
        <dbReference type="PROSITE" id="PS50846"/>
    </source>
</evidence>
<dbReference type="EMBL" id="FMJD01000008">
    <property type="protein sequence ID" value="SCM77196.1"/>
    <property type="molecule type" value="Genomic_DNA"/>
</dbReference>
<dbReference type="InterPro" id="IPR023214">
    <property type="entry name" value="HAD_sf"/>
</dbReference>
<evidence type="ECO:0000256" key="7">
    <source>
        <dbReference type="ARBA" id="ARBA00022723"/>
    </source>
</evidence>
<dbReference type="CDD" id="cd00371">
    <property type="entry name" value="HMA"/>
    <property type="match status" value="1"/>
</dbReference>
<keyword evidence="9 15" id="KW-0067">ATP-binding</keyword>
<dbReference type="PANTHER" id="PTHR43520:SF5">
    <property type="entry name" value="CATION-TRANSPORTING P-TYPE ATPASE-RELATED"/>
    <property type="match status" value="1"/>
</dbReference>
<keyword evidence="12 15" id="KW-1133">Transmembrane helix</keyword>
<dbReference type="InterPro" id="IPR023299">
    <property type="entry name" value="ATPase_P-typ_cyto_dom_N"/>
</dbReference>
<accession>A0A212LI16</accession>
<dbReference type="InterPro" id="IPR027256">
    <property type="entry name" value="P-typ_ATPase_IB"/>
</dbReference>
<evidence type="ECO:0000256" key="10">
    <source>
        <dbReference type="ARBA" id="ARBA00022842"/>
    </source>
</evidence>
<feature type="transmembrane region" description="Helical" evidence="15">
    <location>
        <begin position="696"/>
        <end position="713"/>
    </location>
</feature>
<keyword evidence="7 15" id="KW-0479">Metal-binding</keyword>
<dbReference type="InterPro" id="IPR006121">
    <property type="entry name" value="HMA_dom"/>
</dbReference>
<dbReference type="InterPro" id="IPR017969">
    <property type="entry name" value="Heavy-metal-associated_CS"/>
</dbReference>
<gene>
    <name evidence="17" type="primary">fixI</name>
    <name evidence="17" type="ORF">KL86PLE_41001</name>
</gene>
<dbReference type="InterPro" id="IPR059000">
    <property type="entry name" value="ATPase_P-type_domA"/>
</dbReference>
<keyword evidence="11" id="KW-1278">Translocase</keyword>
<evidence type="ECO:0000256" key="9">
    <source>
        <dbReference type="ARBA" id="ARBA00022840"/>
    </source>
</evidence>
<dbReference type="EC" id="3.6.3.-" evidence="17"/>
<dbReference type="NCBIfam" id="TIGR01494">
    <property type="entry name" value="ATPase_P-type"/>
    <property type="match status" value="1"/>
</dbReference>
<keyword evidence="5" id="KW-0597">Phosphoprotein</keyword>
<evidence type="ECO:0000256" key="15">
    <source>
        <dbReference type="RuleBase" id="RU362081"/>
    </source>
</evidence>
<dbReference type="GO" id="GO:0005507">
    <property type="term" value="F:copper ion binding"/>
    <property type="evidence" value="ECO:0007669"/>
    <property type="project" value="TreeGrafter"/>
</dbReference>
<organism evidence="17">
    <name type="scientific">uncultured Pleomorphomonas sp</name>
    <dbReference type="NCBI Taxonomy" id="442121"/>
    <lineage>
        <taxon>Bacteria</taxon>
        <taxon>Pseudomonadati</taxon>
        <taxon>Pseudomonadota</taxon>
        <taxon>Alphaproteobacteria</taxon>
        <taxon>Hyphomicrobiales</taxon>
        <taxon>Pleomorphomonadaceae</taxon>
        <taxon>Pleomorphomonas</taxon>
        <taxon>environmental samples</taxon>
    </lineage>
</organism>
<dbReference type="NCBIfam" id="TIGR01512">
    <property type="entry name" value="ATPase-IB2_Cd"/>
    <property type="match status" value="1"/>
</dbReference>
<dbReference type="GO" id="GO:0016887">
    <property type="term" value="F:ATP hydrolysis activity"/>
    <property type="evidence" value="ECO:0007669"/>
    <property type="project" value="InterPro"/>
</dbReference>
<evidence type="ECO:0000256" key="14">
    <source>
        <dbReference type="ARBA" id="ARBA00023136"/>
    </source>
</evidence>
<protein>
    <submittedName>
        <fullName evidence="17">Nitrogen fixation protein FixI</fullName>
        <ecNumber evidence="17">3.6.3.-</ecNumber>
    </submittedName>
</protein>
<comment type="subcellular location">
    <subcellularLocation>
        <location evidence="1">Cell membrane</location>
        <topology evidence="1">Multi-pass membrane protein</topology>
    </subcellularLocation>
</comment>
<feature type="transmembrane region" description="Helical" evidence="15">
    <location>
        <begin position="399"/>
        <end position="421"/>
    </location>
</feature>
<dbReference type="InterPro" id="IPR001757">
    <property type="entry name" value="P_typ_ATPase"/>
</dbReference>
<keyword evidence="10" id="KW-0460">Magnesium</keyword>
<dbReference type="InterPro" id="IPR023298">
    <property type="entry name" value="ATPase_P-typ_TM_dom_sf"/>
</dbReference>
<dbReference type="SUPFAM" id="SSF81665">
    <property type="entry name" value="Calcium ATPase, transmembrane domain M"/>
    <property type="match status" value="1"/>
</dbReference>